<evidence type="ECO:0000313" key="2">
    <source>
        <dbReference type="EMBL" id="KAK0157577.1"/>
    </source>
</evidence>
<name>A0AA39ETQ4_9HYME</name>
<reference evidence="2" key="1">
    <citation type="journal article" date="2023" name="bioRxiv">
        <title>Scaffold-level genome assemblies of two parasitoid biocontrol wasps reveal the parthenogenesis mechanism and an associated novel virus.</title>
        <authorList>
            <person name="Inwood S."/>
            <person name="Skelly J."/>
            <person name="Guhlin J."/>
            <person name="Harrop T."/>
            <person name="Goldson S."/>
            <person name="Dearden P."/>
        </authorList>
    </citation>
    <scope>NUCLEOTIDE SEQUENCE</scope>
    <source>
        <strain evidence="2">Irish</strain>
        <tissue evidence="2">Whole body</tissue>
    </source>
</reference>
<keyword evidence="1" id="KW-1133">Transmembrane helix</keyword>
<keyword evidence="3" id="KW-1185">Reference proteome</keyword>
<dbReference type="Proteomes" id="UP001168990">
    <property type="component" value="Unassembled WGS sequence"/>
</dbReference>
<evidence type="ECO:0000313" key="3">
    <source>
        <dbReference type="Proteomes" id="UP001168990"/>
    </source>
</evidence>
<sequence>MASVPLLLMDEDVEGGKEMSEDSIQNDFAYRNNVHNADIKIRMAFLRKVYGLISIQLLMTVVVSAVFMMSSPVKLFVQQK</sequence>
<evidence type="ECO:0000256" key="1">
    <source>
        <dbReference type="SAM" id="Phobius"/>
    </source>
</evidence>
<proteinExistence type="predicted"/>
<keyword evidence="1" id="KW-0812">Transmembrane</keyword>
<protein>
    <submittedName>
        <fullName evidence="2">Uncharacterized protein</fullName>
    </submittedName>
</protein>
<dbReference type="AlphaFoldDB" id="A0AA39ETQ4"/>
<dbReference type="EMBL" id="JAQQBS010001425">
    <property type="protein sequence ID" value="KAK0157577.1"/>
    <property type="molecule type" value="Genomic_DNA"/>
</dbReference>
<keyword evidence="1" id="KW-0472">Membrane</keyword>
<feature type="transmembrane region" description="Helical" evidence="1">
    <location>
        <begin position="49"/>
        <end position="70"/>
    </location>
</feature>
<comment type="caution">
    <text evidence="2">The sequence shown here is derived from an EMBL/GenBank/DDBJ whole genome shotgun (WGS) entry which is preliminary data.</text>
</comment>
<reference evidence="2" key="2">
    <citation type="submission" date="2023-03" db="EMBL/GenBank/DDBJ databases">
        <authorList>
            <person name="Inwood S.N."/>
            <person name="Skelly J.G."/>
            <person name="Guhlin J."/>
            <person name="Harrop T.W.R."/>
            <person name="Goldson S.G."/>
            <person name="Dearden P.K."/>
        </authorList>
    </citation>
    <scope>NUCLEOTIDE SEQUENCE</scope>
    <source>
        <strain evidence="2">Irish</strain>
        <tissue evidence="2">Whole body</tissue>
    </source>
</reference>
<accession>A0AA39ETQ4</accession>
<gene>
    <name evidence="2" type="ORF">PV328_011305</name>
</gene>
<organism evidence="2 3">
    <name type="scientific">Microctonus aethiopoides</name>
    <dbReference type="NCBI Taxonomy" id="144406"/>
    <lineage>
        <taxon>Eukaryota</taxon>
        <taxon>Metazoa</taxon>
        <taxon>Ecdysozoa</taxon>
        <taxon>Arthropoda</taxon>
        <taxon>Hexapoda</taxon>
        <taxon>Insecta</taxon>
        <taxon>Pterygota</taxon>
        <taxon>Neoptera</taxon>
        <taxon>Endopterygota</taxon>
        <taxon>Hymenoptera</taxon>
        <taxon>Apocrita</taxon>
        <taxon>Ichneumonoidea</taxon>
        <taxon>Braconidae</taxon>
        <taxon>Euphorinae</taxon>
        <taxon>Microctonus</taxon>
    </lineage>
</organism>